<sequence>MPERVRSSDGTRETEQVLGDKSRVAQQGRAGGNLQRKIGTRDELKRSEERPGGATRVTKADEEES</sequence>
<reference evidence="3" key="1">
    <citation type="journal article" date="2019" name="Int. J. Syst. Evol. Microbiol.">
        <title>The Global Catalogue of Microorganisms (GCM) 10K type strain sequencing project: providing services to taxonomists for standard genome sequencing and annotation.</title>
        <authorList>
            <consortium name="The Broad Institute Genomics Platform"/>
            <consortium name="The Broad Institute Genome Sequencing Center for Infectious Disease"/>
            <person name="Wu L."/>
            <person name="Ma J."/>
        </authorList>
    </citation>
    <scope>NUCLEOTIDE SEQUENCE [LARGE SCALE GENOMIC DNA]</scope>
    <source>
        <strain evidence="3">CCUG 60524</strain>
    </source>
</reference>
<dbReference type="EMBL" id="JBHTJT010000007">
    <property type="protein sequence ID" value="MFD0979216.1"/>
    <property type="molecule type" value="Genomic_DNA"/>
</dbReference>
<accession>A0ABW3IMN6</accession>
<comment type="caution">
    <text evidence="2">The sequence shown here is derived from an EMBL/GenBank/DDBJ whole genome shotgun (WGS) entry which is preliminary data.</text>
</comment>
<evidence type="ECO:0000313" key="2">
    <source>
        <dbReference type="EMBL" id="MFD0979216.1"/>
    </source>
</evidence>
<evidence type="ECO:0000313" key="3">
    <source>
        <dbReference type="Proteomes" id="UP001597108"/>
    </source>
</evidence>
<gene>
    <name evidence="2" type="ORF">ACFQ2S_06065</name>
</gene>
<feature type="compositionally biased region" description="Basic and acidic residues" evidence="1">
    <location>
        <begin position="39"/>
        <end position="51"/>
    </location>
</feature>
<organism evidence="2 3">
    <name type="scientific">Tropicimonas aquimaris</name>
    <dbReference type="NCBI Taxonomy" id="914152"/>
    <lineage>
        <taxon>Bacteria</taxon>
        <taxon>Pseudomonadati</taxon>
        <taxon>Pseudomonadota</taxon>
        <taxon>Alphaproteobacteria</taxon>
        <taxon>Rhodobacterales</taxon>
        <taxon>Roseobacteraceae</taxon>
        <taxon>Tropicimonas</taxon>
    </lineage>
</organism>
<keyword evidence="3" id="KW-1185">Reference proteome</keyword>
<dbReference type="Proteomes" id="UP001597108">
    <property type="component" value="Unassembled WGS sequence"/>
</dbReference>
<feature type="compositionally biased region" description="Basic and acidic residues" evidence="1">
    <location>
        <begin position="1"/>
        <end position="23"/>
    </location>
</feature>
<name>A0ABW3IMN6_9RHOB</name>
<proteinExistence type="predicted"/>
<protein>
    <submittedName>
        <fullName evidence="2">Uncharacterized protein</fullName>
    </submittedName>
</protein>
<dbReference type="RefSeq" id="WP_386073542.1">
    <property type="nucleotide sequence ID" value="NZ_JBHTJT010000007.1"/>
</dbReference>
<evidence type="ECO:0000256" key="1">
    <source>
        <dbReference type="SAM" id="MobiDB-lite"/>
    </source>
</evidence>
<feature type="region of interest" description="Disordered" evidence="1">
    <location>
        <begin position="1"/>
        <end position="65"/>
    </location>
</feature>